<dbReference type="InterPro" id="IPR015005">
    <property type="entry name" value="DUF1854"/>
</dbReference>
<keyword evidence="3" id="KW-1185">Reference proteome</keyword>
<protein>
    <recommendedName>
        <fullName evidence="1">DUF1854 domain-containing protein</fullName>
    </recommendedName>
</protein>
<reference evidence="2 3" key="1">
    <citation type="submission" date="2016-03" db="EMBL/GenBank/DDBJ databases">
        <title>Draft genome sequence of Paenibacillus antarcticus CECT 5836.</title>
        <authorList>
            <person name="Shin S.-K."/>
            <person name="Yi H."/>
        </authorList>
    </citation>
    <scope>NUCLEOTIDE SEQUENCE [LARGE SCALE GENOMIC DNA]</scope>
    <source>
        <strain evidence="2 3">CECT 5836</strain>
    </source>
</reference>
<organism evidence="2 3">
    <name type="scientific">Paenibacillus antarcticus</name>
    <dbReference type="NCBI Taxonomy" id="253703"/>
    <lineage>
        <taxon>Bacteria</taxon>
        <taxon>Bacillati</taxon>
        <taxon>Bacillota</taxon>
        <taxon>Bacilli</taxon>
        <taxon>Bacillales</taxon>
        <taxon>Paenibacillaceae</taxon>
        <taxon>Paenibacillus</taxon>
    </lineage>
</organism>
<dbReference type="RefSeq" id="WP_068646204.1">
    <property type="nucleotide sequence ID" value="NZ_CP043611.1"/>
</dbReference>
<name>A0A168R382_9BACL</name>
<evidence type="ECO:0000313" key="3">
    <source>
        <dbReference type="Proteomes" id="UP000077355"/>
    </source>
</evidence>
<dbReference type="AlphaFoldDB" id="A0A168R382"/>
<evidence type="ECO:0000259" key="1">
    <source>
        <dbReference type="Pfam" id="PF08909"/>
    </source>
</evidence>
<dbReference type="Proteomes" id="UP000077355">
    <property type="component" value="Unassembled WGS sequence"/>
</dbReference>
<dbReference type="EMBL" id="LVJI01000001">
    <property type="protein sequence ID" value="OAB48529.1"/>
    <property type="molecule type" value="Genomic_DNA"/>
</dbReference>
<proteinExistence type="predicted"/>
<sequence>MVQLLRNSDNVLEAYDDGKKHKDVRLIRLFPLTMPEQYISVRSDTDEELIMIADLSLLEGESRRVAEQELQRYYMTPTIKRIISLDQIGCEWLWVVDSSNGIMNFRTSEKYESVHPLSLVSWILSDIEGRRFIISNIHELDESSMKQWEKLNNHYFLDKI</sequence>
<dbReference type="OrthoDB" id="2597073at2"/>
<evidence type="ECO:0000313" key="2">
    <source>
        <dbReference type="EMBL" id="OAB48529.1"/>
    </source>
</evidence>
<gene>
    <name evidence="2" type="ORF">PBAT_02535</name>
</gene>
<feature type="domain" description="DUF1854" evidence="1">
    <location>
        <begin position="21"/>
        <end position="147"/>
    </location>
</feature>
<comment type="caution">
    <text evidence="2">The sequence shown here is derived from an EMBL/GenBank/DDBJ whole genome shotgun (WGS) entry which is preliminary data.</text>
</comment>
<dbReference type="Pfam" id="PF08909">
    <property type="entry name" value="DUF1854"/>
    <property type="match status" value="1"/>
</dbReference>
<accession>A0A168R382</accession>